<evidence type="ECO:0000256" key="11">
    <source>
        <dbReference type="SAM" id="MobiDB-lite"/>
    </source>
</evidence>
<keyword evidence="3 10" id="KW-0820">tRNA-binding</keyword>
<reference evidence="14 15" key="1">
    <citation type="journal article" date="2018" name="Plant J.">
        <title>Genome sequences of Chlorella sorokiniana UTEX 1602 and Micractinium conductrix SAG 241.80: implications to maltose excretion by a green alga.</title>
        <authorList>
            <person name="Arriola M.B."/>
            <person name="Velmurugan N."/>
            <person name="Zhang Y."/>
            <person name="Plunkett M.H."/>
            <person name="Hondzo H."/>
            <person name="Barney B.M."/>
        </authorList>
    </citation>
    <scope>NUCLEOTIDE SEQUENCE [LARGE SCALE GENOMIC DNA]</scope>
    <source>
        <strain evidence="15">UTEX 1602</strain>
    </source>
</reference>
<dbReference type="GO" id="GO:0008033">
    <property type="term" value="P:tRNA processing"/>
    <property type="evidence" value="ECO:0007669"/>
    <property type="project" value="UniProtKB-UniRule"/>
</dbReference>
<keyword evidence="5 10" id="KW-0808">Transferase</keyword>
<proteinExistence type="inferred from homology"/>
<keyword evidence="4 10" id="KW-0489">Methyltransferase</keyword>
<dbReference type="Pfam" id="PF01170">
    <property type="entry name" value="UPF0020"/>
    <property type="match status" value="1"/>
</dbReference>
<feature type="domain" description="Ribosomal RNA large subunit methyltransferase K/L-like methyltransferase" evidence="12">
    <location>
        <begin position="300"/>
        <end position="426"/>
    </location>
</feature>
<protein>
    <recommendedName>
        <fullName evidence="9">tRNA (guanine(10)-N(2))-methyltransferase</fullName>
        <ecNumber evidence="9">2.1.1.214</ecNumber>
    </recommendedName>
</protein>
<evidence type="ECO:0000256" key="4">
    <source>
        <dbReference type="ARBA" id="ARBA00022603"/>
    </source>
</evidence>
<dbReference type="EMBL" id="LHPG02000022">
    <property type="protein sequence ID" value="PRW20679.1"/>
    <property type="molecule type" value="Genomic_DNA"/>
</dbReference>
<dbReference type="InterPro" id="IPR029063">
    <property type="entry name" value="SAM-dependent_MTases_sf"/>
</dbReference>
<dbReference type="InterPro" id="IPR059073">
    <property type="entry name" value="TRMT11_N"/>
</dbReference>
<keyword evidence="8 10" id="KW-0694">RNA-binding</keyword>
<dbReference type="PROSITE" id="PS00092">
    <property type="entry name" value="N6_MTASE"/>
    <property type="match status" value="1"/>
</dbReference>
<dbReference type="SUPFAM" id="SSF53335">
    <property type="entry name" value="S-adenosyl-L-methionine-dependent methyltransferases"/>
    <property type="match status" value="1"/>
</dbReference>
<dbReference type="Pfam" id="PF25904">
    <property type="entry name" value="Tmrp11_N"/>
    <property type="match status" value="1"/>
</dbReference>
<evidence type="ECO:0000313" key="14">
    <source>
        <dbReference type="EMBL" id="PRW20679.1"/>
    </source>
</evidence>
<evidence type="ECO:0000256" key="8">
    <source>
        <dbReference type="ARBA" id="ARBA00022884"/>
    </source>
</evidence>
<dbReference type="PANTHER" id="PTHR13370:SF3">
    <property type="entry name" value="TRNA (GUANINE(10)-N2)-METHYLTRANSFERASE HOMOLOG"/>
    <property type="match status" value="1"/>
</dbReference>
<evidence type="ECO:0000259" key="13">
    <source>
        <dbReference type="Pfam" id="PF25904"/>
    </source>
</evidence>
<sequence>MSEQAAAAAGPAAPSPPPPPVAEALPPIPPSRSVSSFASEAELEADVAMYTGLPLGSENSMVLDNGGSSTPEGAALTAGRRRYLCYFMHRHLEFRLPEVEALADAARRRLASKARRDAAGSGSSCSGSGASNGTAEAAAPSGPAVVWEKPFGNRAESPFWYSHLDSDEVAKDVASKMMLPKVLLEVWGEADSLEGLREQLAAYPQAEKDKWGGPDQSFKFIVEAWGHSYTMREQVALIESMEPCCRFEGPIDLKNPQNRFWLILVRNEVRSLPLLPDRYYFGREVGVADRSPINTYDLRRRRYLGPTSMDTEMAFLMCNMAQVGRGSLVMDPFVGTGSCLVPAAHLGAYTIGTDIDVRVIKLGKKDKAGRPVNVWTNFQDYQLPPPIGLLRCDLHTHPFRDGLEEVLHAIVCDPPYGVRAGGRKSVPKQREIRSREDYIPSTDPYSAAECMHDLLETAARMLTVGGRLVYFLPAAPGFYSEEEVPRHPMLEVVSNCEQHLTSRYTRRLITMQKTKPYDAAEAQAYYEARGPPKLAIDDMHEYIYKTPAQLAAEAGLTVEEYREQQVLRVPRNRGKNI</sequence>
<feature type="compositionally biased region" description="Low complexity" evidence="11">
    <location>
        <begin position="1"/>
        <end position="12"/>
    </location>
</feature>
<dbReference type="Gene3D" id="3.40.50.150">
    <property type="entry name" value="Vaccinia Virus protein VP39"/>
    <property type="match status" value="1"/>
</dbReference>
<dbReference type="Proteomes" id="UP000239899">
    <property type="component" value="Unassembled WGS sequence"/>
</dbReference>
<dbReference type="InterPro" id="IPR002052">
    <property type="entry name" value="DNA_methylase_N6_adenine_CS"/>
</dbReference>
<dbReference type="OrthoDB" id="296065at2759"/>
<dbReference type="EC" id="2.1.1.214" evidence="9"/>
<feature type="domain" description="tRNA (guanine(10)-N(2))-methyltransferase TRMT11 N-terminal" evidence="13">
    <location>
        <begin position="155"/>
        <end position="290"/>
    </location>
</feature>
<dbReference type="InterPro" id="IPR000241">
    <property type="entry name" value="RlmKL-like_Mtase"/>
</dbReference>
<keyword evidence="2" id="KW-0963">Cytoplasm</keyword>
<dbReference type="InterPro" id="IPR016691">
    <property type="entry name" value="TRMT11"/>
</dbReference>
<keyword evidence="15" id="KW-1185">Reference proteome</keyword>
<evidence type="ECO:0000256" key="9">
    <source>
        <dbReference type="ARBA" id="ARBA00066937"/>
    </source>
</evidence>
<dbReference type="PANTHER" id="PTHR13370">
    <property type="entry name" value="RNA METHYLASE-RELATED"/>
    <property type="match status" value="1"/>
</dbReference>
<feature type="compositionally biased region" description="Pro residues" evidence="11">
    <location>
        <begin position="13"/>
        <end position="30"/>
    </location>
</feature>
<dbReference type="GO" id="GO:0160102">
    <property type="term" value="F:tRNA (guanine(10)-N2)-methyltransferase activity"/>
    <property type="evidence" value="ECO:0007669"/>
    <property type="project" value="UniProtKB-EC"/>
</dbReference>
<comment type="subcellular location">
    <subcellularLocation>
        <location evidence="1">Cytoplasm</location>
    </subcellularLocation>
</comment>
<keyword evidence="6 10" id="KW-0949">S-adenosyl-L-methionine</keyword>
<dbReference type="GO" id="GO:0032259">
    <property type="term" value="P:methylation"/>
    <property type="evidence" value="ECO:0007669"/>
    <property type="project" value="UniProtKB-UniRule"/>
</dbReference>
<dbReference type="PROSITE" id="PS51627">
    <property type="entry name" value="SAM_MT_TRM11"/>
    <property type="match status" value="1"/>
</dbReference>
<evidence type="ECO:0000256" key="2">
    <source>
        <dbReference type="ARBA" id="ARBA00022490"/>
    </source>
</evidence>
<feature type="region of interest" description="Disordered" evidence="11">
    <location>
        <begin position="114"/>
        <end position="138"/>
    </location>
</feature>
<evidence type="ECO:0000256" key="3">
    <source>
        <dbReference type="ARBA" id="ARBA00022555"/>
    </source>
</evidence>
<keyword evidence="7 10" id="KW-0819">tRNA processing</keyword>
<comment type="similarity">
    <text evidence="10">Belongs to the class I-like SAM-binding methyltransferase superfamily. TRM11 methyltransferase family.</text>
</comment>
<name>A0A2P6TDG5_CHLSO</name>
<dbReference type="GO" id="GO:0043527">
    <property type="term" value="C:tRNA methyltransferase complex"/>
    <property type="evidence" value="ECO:0007669"/>
    <property type="project" value="UniProtKB-ARBA"/>
</dbReference>
<gene>
    <name evidence="14" type="ORF">C2E21_8874</name>
</gene>
<dbReference type="STRING" id="3076.A0A2P6TDG5"/>
<dbReference type="GO" id="GO:0005737">
    <property type="term" value="C:cytoplasm"/>
    <property type="evidence" value="ECO:0007669"/>
    <property type="project" value="UniProtKB-SubCell"/>
</dbReference>
<evidence type="ECO:0000256" key="5">
    <source>
        <dbReference type="ARBA" id="ARBA00022679"/>
    </source>
</evidence>
<dbReference type="GO" id="GO:0000049">
    <property type="term" value="F:tRNA binding"/>
    <property type="evidence" value="ECO:0007669"/>
    <property type="project" value="UniProtKB-UniRule"/>
</dbReference>
<comment type="caution">
    <text evidence="14">The sequence shown here is derived from an EMBL/GenBank/DDBJ whole genome shotgun (WGS) entry which is preliminary data.</text>
</comment>
<feature type="region of interest" description="Disordered" evidence="11">
    <location>
        <begin position="1"/>
        <end position="37"/>
    </location>
</feature>
<feature type="compositionally biased region" description="Low complexity" evidence="11">
    <location>
        <begin position="119"/>
        <end position="133"/>
    </location>
</feature>
<evidence type="ECO:0000313" key="15">
    <source>
        <dbReference type="Proteomes" id="UP000239899"/>
    </source>
</evidence>
<dbReference type="AlphaFoldDB" id="A0A2P6TDG5"/>
<evidence type="ECO:0000256" key="10">
    <source>
        <dbReference type="PROSITE-ProRule" id="PRU00959"/>
    </source>
</evidence>
<accession>A0A2P6TDG5</accession>
<evidence type="ECO:0000256" key="6">
    <source>
        <dbReference type="ARBA" id="ARBA00022691"/>
    </source>
</evidence>
<evidence type="ECO:0000256" key="1">
    <source>
        <dbReference type="ARBA" id="ARBA00004496"/>
    </source>
</evidence>
<evidence type="ECO:0000256" key="7">
    <source>
        <dbReference type="ARBA" id="ARBA00022694"/>
    </source>
</evidence>
<organism evidence="14 15">
    <name type="scientific">Chlorella sorokiniana</name>
    <name type="common">Freshwater green alga</name>
    <dbReference type="NCBI Taxonomy" id="3076"/>
    <lineage>
        <taxon>Eukaryota</taxon>
        <taxon>Viridiplantae</taxon>
        <taxon>Chlorophyta</taxon>
        <taxon>core chlorophytes</taxon>
        <taxon>Trebouxiophyceae</taxon>
        <taxon>Chlorellales</taxon>
        <taxon>Chlorellaceae</taxon>
        <taxon>Chlorella clade</taxon>
        <taxon>Chlorella</taxon>
    </lineage>
</organism>
<evidence type="ECO:0000259" key="12">
    <source>
        <dbReference type="Pfam" id="PF01170"/>
    </source>
</evidence>